<feature type="region of interest" description="Disordered" evidence="1">
    <location>
        <begin position="169"/>
        <end position="188"/>
    </location>
</feature>
<evidence type="ECO:0000256" key="1">
    <source>
        <dbReference type="SAM" id="MobiDB-lite"/>
    </source>
</evidence>
<organism evidence="2 3">
    <name type="scientific">Cyanidioschyzon merolae (strain NIES-3377 / 10D)</name>
    <name type="common">Unicellular red alga</name>
    <dbReference type="NCBI Taxonomy" id="280699"/>
    <lineage>
        <taxon>Eukaryota</taxon>
        <taxon>Rhodophyta</taxon>
        <taxon>Bangiophyceae</taxon>
        <taxon>Cyanidiales</taxon>
        <taxon>Cyanidiaceae</taxon>
        <taxon>Cyanidioschyzon</taxon>
    </lineage>
</organism>
<keyword evidence="3" id="KW-1185">Reference proteome</keyword>
<dbReference type="Gramene" id="CMQ150CT">
    <property type="protein sequence ID" value="CMQ150CT"/>
    <property type="gene ID" value="CMQ150C"/>
</dbReference>
<protein>
    <submittedName>
        <fullName evidence="2">Uncharacterized protein</fullName>
    </submittedName>
</protein>
<feature type="compositionally biased region" description="Polar residues" evidence="1">
    <location>
        <begin position="171"/>
        <end position="188"/>
    </location>
</feature>
<dbReference type="EMBL" id="AP006499">
    <property type="protein sequence ID" value="BAM82054.1"/>
    <property type="molecule type" value="Genomic_DNA"/>
</dbReference>
<accession>M1VAD8</accession>
<dbReference type="AlphaFoldDB" id="M1VAD8"/>
<reference evidence="2 3" key="2">
    <citation type="journal article" date="2007" name="BMC Biol.">
        <title>A 100%-complete sequence reveals unusually simple genomic features in the hot-spring red alga Cyanidioschyzon merolae.</title>
        <authorList>
            <person name="Nozaki H."/>
            <person name="Takano H."/>
            <person name="Misumi O."/>
            <person name="Terasawa K."/>
            <person name="Matsuzaki M."/>
            <person name="Maruyama S."/>
            <person name="Nishida K."/>
            <person name="Yagisawa F."/>
            <person name="Yoshida Y."/>
            <person name="Fujiwara T."/>
            <person name="Takio S."/>
            <person name="Tamura K."/>
            <person name="Chung S.J."/>
            <person name="Nakamura S."/>
            <person name="Kuroiwa H."/>
            <person name="Tanaka K."/>
            <person name="Sato N."/>
            <person name="Kuroiwa T."/>
        </authorList>
    </citation>
    <scope>NUCLEOTIDE SEQUENCE [LARGE SCALE GENOMIC DNA]</scope>
    <source>
        <strain evidence="2 3">10D</strain>
    </source>
</reference>
<evidence type="ECO:0000313" key="3">
    <source>
        <dbReference type="Proteomes" id="UP000007014"/>
    </source>
</evidence>
<sequence>MGSFGSGSIYRPLGRLLLFQKSVKGSVEVAQESESLKGDYVSAVTLRNRLVSELSILREGRASYAQGATSDDFEPRVEGLLTCVTSASTRIEEPETSTEERSQPVEAVEFVAAAQLALSVSSADQDATITDSEGSTSVIDSWSSDSEVEQVCSPDDVAATLLDGVHRGPIDTNTSSGANIPGLSTSSRNPLRPQDELVWLKLAEILHVPDEDRKYFALIAEKRDQWLHGGDDQWPDASFPPDIHCFMDSPADCHGHDRKAGARSSV</sequence>
<gene>
    <name evidence="2" type="ORF">CYME_CMQ150C</name>
</gene>
<dbReference type="HOGENOM" id="CLU_1047170_0_0_1"/>
<evidence type="ECO:0000313" key="2">
    <source>
        <dbReference type="EMBL" id="BAM82054.1"/>
    </source>
</evidence>
<name>M1VAD8_CYAM1</name>
<reference evidence="2 3" key="1">
    <citation type="journal article" date="2004" name="Nature">
        <title>Genome sequence of the ultrasmall unicellular red alga Cyanidioschyzon merolae 10D.</title>
        <authorList>
            <person name="Matsuzaki M."/>
            <person name="Misumi O."/>
            <person name="Shin-i T."/>
            <person name="Maruyama S."/>
            <person name="Takahara M."/>
            <person name="Miyagishima S."/>
            <person name="Mori T."/>
            <person name="Nishida K."/>
            <person name="Yagisawa F."/>
            <person name="Nishida K."/>
            <person name="Yoshida Y."/>
            <person name="Nishimura Y."/>
            <person name="Nakao S."/>
            <person name="Kobayashi T."/>
            <person name="Momoyama Y."/>
            <person name="Higashiyama T."/>
            <person name="Minoda A."/>
            <person name="Sano M."/>
            <person name="Nomoto H."/>
            <person name="Oishi K."/>
            <person name="Hayashi H."/>
            <person name="Ohta F."/>
            <person name="Nishizaka S."/>
            <person name="Haga S."/>
            <person name="Miura S."/>
            <person name="Morishita T."/>
            <person name="Kabeya Y."/>
            <person name="Terasawa K."/>
            <person name="Suzuki Y."/>
            <person name="Ishii Y."/>
            <person name="Asakawa S."/>
            <person name="Takano H."/>
            <person name="Ohta N."/>
            <person name="Kuroiwa H."/>
            <person name="Tanaka K."/>
            <person name="Shimizu N."/>
            <person name="Sugano S."/>
            <person name="Sato N."/>
            <person name="Nozaki H."/>
            <person name="Ogasawara N."/>
            <person name="Kohara Y."/>
            <person name="Kuroiwa T."/>
        </authorList>
    </citation>
    <scope>NUCLEOTIDE SEQUENCE [LARGE SCALE GENOMIC DNA]</scope>
    <source>
        <strain evidence="2 3">10D</strain>
    </source>
</reference>
<dbReference type="GeneID" id="16996589"/>
<proteinExistence type="predicted"/>
<dbReference type="RefSeq" id="XP_005538090.1">
    <property type="nucleotide sequence ID" value="XM_005538033.1"/>
</dbReference>
<dbReference type="KEGG" id="cme:CYME_CMQ150C"/>
<dbReference type="Proteomes" id="UP000007014">
    <property type="component" value="Chromosome 17"/>
</dbReference>